<dbReference type="EMBL" id="CP000804">
    <property type="protein sequence ID" value="ABU58153.1"/>
    <property type="molecule type" value="Genomic_DNA"/>
</dbReference>
<dbReference type="eggNOG" id="COG1664">
    <property type="taxonomic scope" value="Bacteria"/>
</dbReference>
<evidence type="ECO:0000313" key="2">
    <source>
        <dbReference type="EMBL" id="ABU58153.1"/>
    </source>
</evidence>
<dbReference type="KEGG" id="rca:Rcas_2067"/>
<keyword evidence="1" id="KW-1133">Transmembrane helix</keyword>
<keyword evidence="1" id="KW-0472">Membrane</keyword>
<dbReference type="HOGENOM" id="CLU_986544_0_0_0"/>
<dbReference type="STRING" id="383372.Rcas_2067"/>
<protein>
    <submittedName>
        <fullName evidence="2">Uncharacterized protein</fullName>
    </submittedName>
</protein>
<feature type="transmembrane region" description="Helical" evidence="1">
    <location>
        <begin position="185"/>
        <end position="207"/>
    </location>
</feature>
<dbReference type="RefSeq" id="WP_012120577.1">
    <property type="nucleotide sequence ID" value="NC_009767.1"/>
</dbReference>
<evidence type="ECO:0000256" key="1">
    <source>
        <dbReference type="SAM" id="Phobius"/>
    </source>
</evidence>
<proteinExistence type="predicted"/>
<reference evidence="2 3" key="1">
    <citation type="submission" date="2007-08" db="EMBL/GenBank/DDBJ databases">
        <title>Complete sequence of Roseiflexus castenholzii DSM 13941.</title>
        <authorList>
            <consortium name="US DOE Joint Genome Institute"/>
            <person name="Copeland A."/>
            <person name="Lucas S."/>
            <person name="Lapidus A."/>
            <person name="Barry K."/>
            <person name="Glavina del Rio T."/>
            <person name="Dalin E."/>
            <person name="Tice H."/>
            <person name="Pitluck S."/>
            <person name="Thompson L.S."/>
            <person name="Brettin T."/>
            <person name="Bruce D."/>
            <person name="Detter J.C."/>
            <person name="Han C."/>
            <person name="Tapia R."/>
            <person name="Schmutz J."/>
            <person name="Larimer F."/>
            <person name="Land M."/>
            <person name="Hauser L."/>
            <person name="Kyrpides N."/>
            <person name="Mikhailova N."/>
            <person name="Bryant D.A."/>
            <person name="Hanada S."/>
            <person name="Tsukatani Y."/>
            <person name="Richardson P."/>
        </authorList>
    </citation>
    <scope>NUCLEOTIDE SEQUENCE [LARGE SCALE GENOMIC DNA]</scope>
    <source>
        <strain evidence="3">DSM 13941 / HLO8</strain>
    </source>
</reference>
<feature type="transmembrane region" description="Helical" evidence="1">
    <location>
        <begin position="227"/>
        <end position="256"/>
    </location>
</feature>
<keyword evidence="3" id="KW-1185">Reference proteome</keyword>
<organism evidence="2 3">
    <name type="scientific">Roseiflexus castenholzii (strain DSM 13941 / HLO8)</name>
    <dbReference type="NCBI Taxonomy" id="383372"/>
    <lineage>
        <taxon>Bacteria</taxon>
        <taxon>Bacillati</taxon>
        <taxon>Chloroflexota</taxon>
        <taxon>Chloroflexia</taxon>
        <taxon>Chloroflexales</taxon>
        <taxon>Roseiflexineae</taxon>
        <taxon>Roseiflexaceae</taxon>
        <taxon>Roseiflexus</taxon>
    </lineage>
</organism>
<feature type="transmembrane region" description="Helical" evidence="1">
    <location>
        <begin position="117"/>
        <end position="138"/>
    </location>
</feature>
<dbReference type="AlphaFoldDB" id="A7NKY3"/>
<name>A7NKY3_ROSCS</name>
<evidence type="ECO:0000313" key="3">
    <source>
        <dbReference type="Proteomes" id="UP000000263"/>
    </source>
</evidence>
<accession>A7NKY3</accession>
<feature type="transmembrane region" description="Helical" evidence="1">
    <location>
        <begin position="58"/>
        <end position="79"/>
    </location>
</feature>
<dbReference type="OrthoDB" id="9855699at2"/>
<gene>
    <name evidence="2" type="ordered locus">Rcas_2067</name>
</gene>
<sequence>MSSNDFDDTFRNVLARSGALEHHEPTVDLVASTMRRLPKAPPRVVAQRAAARRMLSRAVTLLALALLIVPATTGAFNLIRGVETPIGTFAGAAGQANMRAALLAATAQRLDLSLVRGLVVALIWLAQMAAIVLAIGFWPRRSTAAGMTLLAAPLRALGTGLLAIAALGVVLALLLPLLTATVIGLPVAAGLVLLAHAPVVLGIAVSARALGLHLSGHHPPHDFDRNLIAAAAVLALPAAIAALFSLPAVFLALYLLSMPGIGALVRSQGGMRPVLAAHTSHNLR</sequence>
<feature type="transmembrane region" description="Helical" evidence="1">
    <location>
        <begin position="158"/>
        <end position="178"/>
    </location>
</feature>
<keyword evidence="1" id="KW-0812">Transmembrane</keyword>
<dbReference type="Proteomes" id="UP000000263">
    <property type="component" value="Chromosome"/>
</dbReference>